<proteinExistence type="predicted"/>
<keyword evidence="3" id="KW-1185">Reference proteome</keyword>
<dbReference type="Proteomes" id="UP000708208">
    <property type="component" value="Unassembled WGS sequence"/>
</dbReference>
<dbReference type="EMBL" id="CAJVCH010280211">
    <property type="protein sequence ID" value="CAG7734990.1"/>
    <property type="molecule type" value="Genomic_DNA"/>
</dbReference>
<protein>
    <submittedName>
        <fullName evidence="2">Uncharacterized protein</fullName>
    </submittedName>
</protein>
<evidence type="ECO:0000256" key="1">
    <source>
        <dbReference type="SAM" id="MobiDB-lite"/>
    </source>
</evidence>
<accession>A0A8J2P7N9</accession>
<evidence type="ECO:0000313" key="3">
    <source>
        <dbReference type="Proteomes" id="UP000708208"/>
    </source>
</evidence>
<dbReference type="OrthoDB" id="10542366at2759"/>
<feature type="compositionally biased region" description="Polar residues" evidence="1">
    <location>
        <begin position="388"/>
        <end position="397"/>
    </location>
</feature>
<comment type="caution">
    <text evidence="2">The sequence shown here is derived from an EMBL/GenBank/DDBJ whole genome shotgun (WGS) entry which is preliminary data.</text>
</comment>
<sequence>VSGVESIEKKRSSSRSSSSESDSDSSESTPPKKSRKSKSSRKRAATKRKSTSKNKASPKKKKVTSTKKKPATKRKPATTKPAVKRKLPVARDETPEIPPEGVKTRSQTRSESKSVEEGEVTQSSQETLELAADASEFEEQPESRPPLPNVPAPEQPPPPSPERVLQDQQPGLAQLTPGERAQRAFQEREREFRRNMEIALRHHDREAARVREGRMDLGPIEDYFEPLENCPPPPAPVWLMAEFRYEPRGERYVRGMFFPVTRDTIQQSMQSRGILINNELTVRDDLYYQRDGGAWILGRVYRGGATYYVINSFVVIGDALAHAVKPTKLGPAGAAASGNVGGAVLHGVADVRNCNRENPRTLARDASAGYATHFDGASADVAALPGNTRPNTGFSTARTDESRVRW</sequence>
<feature type="compositionally biased region" description="Low complexity" evidence="1">
    <location>
        <begin position="14"/>
        <end position="31"/>
    </location>
</feature>
<feature type="compositionally biased region" description="Pro residues" evidence="1">
    <location>
        <begin position="143"/>
        <end position="161"/>
    </location>
</feature>
<organism evidence="2 3">
    <name type="scientific">Allacma fusca</name>
    <dbReference type="NCBI Taxonomy" id="39272"/>
    <lineage>
        <taxon>Eukaryota</taxon>
        <taxon>Metazoa</taxon>
        <taxon>Ecdysozoa</taxon>
        <taxon>Arthropoda</taxon>
        <taxon>Hexapoda</taxon>
        <taxon>Collembola</taxon>
        <taxon>Symphypleona</taxon>
        <taxon>Sminthuridae</taxon>
        <taxon>Allacma</taxon>
    </lineage>
</organism>
<feature type="compositionally biased region" description="Basic residues" evidence="1">
    <location>
        <begin position="32"/>
        <end position="88"/>
    </location>
</feature>
<feature type="compositionally biased region" description="Basic and acidic residues" evidence="1">
    <location>
        <begin position="1"/>
        <end position="11"/>
    </location>
</feature>
<feature type="region of interest" description="Disordered" evidence="1">
    <location>
        <begin position="385"/>
        <end position="406"/>
    </location>
</feature>
<evidence type="ECO:0000313" key="2">
    <source>
        <dbReference type="EMBL" id="CAG7734990.1"/>
    </source>
</evidence>
<dbReference type="AlphaFoldDB" id="A0A8J2P7N9"/>
<name>A0A8J2P7N9_9HEXA</name>
<gene>
    <name evidence="2" type="ORF">AFUS01_LOCUS23347</name>
</gene>
<feature type="region of interest" description="Disordered" evidence="1">
    <location>
        <begin position="1"/>
        <end position="183"/>
    </location>
</feature>
<feature type="non-terminal residue" evidence="2">
    <location>
        <position position="1"/>
    </location>
</feature>
<reference evidence="2" key="1">
    <citation type="submission" date="2021-06" db="EMBL/GenBank/DDBJ databases">
        <authorList>
            <person name="Hodson N. C."/>
            <person name="Mongue J. A."/>
            <person name="Jaron S. K."/>
        </authorList>
    </citation>
    <scope>NUCLEOTIDE SEQUENCE</scope>
</reference>